<keyword evidence="3 6" id="KW-0812">Transmembrane</keyword>
<proteinExistence type="inferred from homology"/>
<reference evidence="9 10" key="1">
    <citation type="submission" date="2019-02" db="EMBL/GenBank/DDBJ databases">
        <title>Deep-cultivation of Planctomycetes and their phenomic and genomic characterization uncovers novel biology.</title>
        <authorList>
            <person name="Wiegand S."/>
            <person name="Jogler M."/>
            <person name="Boedeker C."/>
            <person name="Pinto D."/>
            <person name="Vollmers J."/>
            <person name="Rivas-Marin E."/>
            <person name="Kohn T."/>
            <person name="Peeters S.H."/>
            <person name="Heuer A."/>
            <person name="Rast P."/>
            <person name="Oberbeckmann S."/>
            <person name="Bunk B."/>
            <person name="Jeske O."/>
            <person name="Meyerdierks A."/>
            <person name="Storesund J.E."/>
            <person name="Kallscheuer N."/>
            <person name="Luecker S."/>
            <person name="Lage O.M."/>
            <person name="Pohl T."/>
            <person name="Merkel B.J."/>
            <person name="Hornburger P."/>
            <person name="Mueller R.-W."/>
            <person name="Bruemmer F."/>
            <person name="Labrenz M."/>
            <person name="Spormann A.M."/>
            <person name="Op Den Camp H."/>
            <person name="Overmann J."/>
            <person name="Amann R."/>
            <person name="Jetten M.S.M."/>
            <person name="Mascher T."/>
            <person name="Medema M.H."/>
            <person name="Devos D.P."/>
            <person name="Kaster A.-K."/>
            <person name="Ovreas L."/>
            <person name="Rohde M."/>
            <person name="Galperin M.Y."/>
            <person name="Jogler C."/>
        </authorList>
    </citation>
    <scope>NUCLEOTIDE SEQUENCE [LARGE SCALE GENOMIC DNA]</scope>
    <source>
        <strain evidence="9 10">V7</strain>
    </source>
</reference>
<accession>A0A5C6FIH4</accession>
<evidence type="ECO:0000256" key="3">
    <source>
        <dbReference type="ARBA" id="ARBA00022692"/>
    </source>
</evidence>
<organism evidence="9 10">
    <name type="scientific">Crateriforma conspicua</name>
    <dbReference type="NCBI Taxonomy" id="2527996"/>
    <lineage>
        <taxon>Bacteria</taxon>
        <taxon>Pseudomonadati</taxon>
        <taxon>Planctomycetota</taxon>
        <taxon>Planctomycetia</taxon>
        <taxon>Planctomycetales</taxon>
        <taxon>Planctomycetaceae</taxon>
        <taxon>Crateriforma</taxon>
    </lineage>
</organism>
<dbReference type="Pfam" id="PF09335">
    <property type="entry name" value="VTT_dom"/>
    <property type="match status" value="1"/>
</dbReference>
<evidence type="ECO:0000256" key="6">
    <source>
        <dbReference type="RuleBase" id="RU366058"/>
    </source>
</evidence>
<feature type="transmembrane region" description="Helical" evidence="6">
    <location>
        <begin position="85"/>
        <end position="109"/>
    </location>
</feature>
<keyword evidence="4 6" id="KW-1133">Transmembrane helix</keyword>
<evidence type="ECO:0000256" key="2">
    <source>
        <dbReference type="ARBA" id="ARBA00022475"/>
    </source>
</evidence>
<dbReference type="PANTHER" id="PTHR12677">
    <property type="entry name" value="GOLGI APPARATUS MEMBRANE PROTEIN TVP38-RELATED"/>
    <property type="match status" value="1"/>
</dbReference>
<dbReference type="PANTHER" id="PTHR12677:SF59">
    <property type="entry name" value="GOLGI APPARATUS MEMBRANE PROTEIN TVP38-RELATED"/>
    <property type="match status" value="1"/>
</dbReference>
<dbReference type="Proteomes" id="UP000316476">
    <property type="component" value="Unassembled WGS sequence"/>
</dbReference>
<dbReference type="InterPro" id="IPR032816">
    <property type="entry name" value="VTT_dom"/>
</dbReference>
<dbReference type="GO" id="GO:0005886">
    <property type="term" value="C:plasma membrane"/>
    <property type="evidence" value="ECO:0007669"/>
    <property type="project" value="UniProtKB-SubCell"/>
</dbReference>
<keyword evidence="2 6" id="KW-1003">Cell membrane</keyword>
<comment type="caution">
    <text evidence="9">The sequence shown here is derived from an EMBL/GenBank/DDBJ whole genome shotgun (WGS) entry which is preliminary data.</text>
</comment>
<dbReference type="InterPro" id="IPR015414">
    <property type="entry name" value="TMEM64"/>
</dbReference>
<feature type="transmembrane region" description="Helical" evidence="6">
    <location>
        <begin position="244"/>
        <end position="262"/>
    </location>
</feature>
<feature type="domain" description="VTT" evidence="8">
    <location>
        <begin position="109"/>
        <end position="227"/>
    </location>
</feature>
<feature type="transmembrane region" description="Helical" evidence="6">
    <location>
        <begin position="121"/>
        <end position="146"/>
    </location>
</feature>
<evidence type="ECO:0000259" key="8">
    <source>
        <dbReference type="Pfam" id="PF09335"/>
    </source>
</evidence>
<evidence type="ECO:0000256" key="1">
    <source>
        <dbReference type="ARBA" id="ARBA00004651"/>
    </source>
</evidence>
<feature type="transmembrane region" description="Helical" evidence="6">
    <location>
        <begin position="56"/>
        <end position="73"/>
    </location>
</feature>
<keyword evidence="5 6" id="KW-0472">Membrane</keyword>
<evidence type="ECO:0000313" key="9">
    <source>
        <dbReference type="EMBL" id="TWU62065.1"/>
    </source>
</evidence>
<comment type="similarity">
    <text evidence="6">Belongs to the TVP38/TMEM64 family.</text>
</comment>
<evidence type="ECO:0000256" key="5">
    <source>
        <dbReference type="ARBA" id="ARBA00023136"/>
    </source>
</evidence>
<feature type="transmembrane region" description="Helical" evidence="6">
    <location>
        <begin position="202"/>
        <end position="224"/>
    </location>
</feature>
<name>A0A5C6FIH4_9PLAN</name>
<protein>
    <recommendedName>
        <fullName evidence="6">TVP38/TMEM64 family membrane protein</fullName>
    </recommendedName>
</protein>
<sequence length="342" mass="35859">MLTAALVKVLTPNGLTVLMVVDESTTNVPRSGRAGSDVSATSEAPDRRRWMTGLRLAAYLVIAVSALVIVRSLPLDHVMSHLQGWITGLGFWGPFALVVLYILATVLFVPGTLLTLVAGAVFGLGVGTAIVSVGSTVGSAFAFLIARYAARDSVERLASNNRHFAAMDRAIGEGGWKIVGLLRLSPAIPFNVQNYLYGLTPIGFWPCVGTSWLAMLPGTFMYVYLGHLTGAAVGSDRQRTTGEWILLGVGLLATIVVTVYVTRLASRSLKEQVPAPEAAESSDETAGSIDTAKGPAPAKTRSTALVAAFAVIMGIAATYVATHQDQIAGQFDPAVQSAAASN</sequence>
<evidence type="ECO:0000256" key="4">
    <source>
        <dbReference type="ARBA" id="ARBA00022989"/>
    </source>
</evidence>
<evidence type="ECO:0000313" key="10">
    <source>
        <dbReference type="Proteomes" id="UP000316476"/>
    </source>
</evidence>
<feature type="transmembrane region" description="Helical" evidence="6">
    <location>
        <begin position="303"/>
        <end position="321"/>
    </location>
</feature>
<dbReference type="AlphaFoldDB" id="A0A5C6FIH4"/>
<gene>
    <name evidence="9" type="primary">ydjZ_1</name>
    <name evidence="9" type="ORF">V7x_37940</name>
</gene>
<comment type="subcellular location">
    <subcellularLocation>
        <location evidence="1 6">Cell membrane</location>
        <topology evidence="1 6">Multi-pass membrane protein</topology>
    </subcellularLocation>
</comment>
<feature type="region of interest" description="Disordered" evidence="7">
    <location>
        <begin position="272"/>
        <end position="297"/>
    </location>
</feature>
<evidence type="ECO:0000256" key="7">
    <source>
        <dbReference type="SAM" id="MobiDB-lite"/>
    </source>
</evidence>
<dbReference type="EMBL" id="SJPZ01000002">
    <property type="protein sequence ID" value="TWU62065.1"/>
    <property type="molecule type" value="Genomic_DNA"/>
</dbReference>